<dbReference type="GO" id="GO:0090374">
    <property type="term" value="P:oligopeptide export from mitochondrion"/>
    <property type="evidence" value="ECO:0007669"/>
    <property type="project" value="TreeGrafter"/>
</dbReference>
<dbReference type="InterPro" id="IPR036640">
    <property type="entry name" value="ABC1_TM_sf"/>
</dbReference>
<dbReference type="PANTHER" id="PTHR43394:SF27">
    <property type="entry name" value="ATP-DEPENDENT TRANSLOCASE ABCB1-LIKE"/>
    <property type="match status" value="1"/>
</dbReference>
<keyword evidence="9 11" id="KW-0472">Membrane</keyword>
<feature type="transmembrane region" description="Helical" evidence="11">
    <location>
        <begin position="315"/>
        <end position="346"/>
    </location>
</feature>
<dbReference type="EMBL" id="KQ965842">
    <property type="protein sequence ID" value="KXS09939.1"/>
    <property type="molecule type" value="Genomic_DNA"/>
</dbReference>
<feature type="transmembrane region" description="Helical" evidence="11">
    <location>
        <begin position="998"/>
        <end position="1022"/>
    </location>
</feature>
<reference evidence="14 15" key="1">
    <citation type="journal article" date="2015" name="Genome Biol. Evol.">
        <title>Phylogenomic analyses indicate that early fungi evolved digesting cell walls of algal ancestors of land plants.</title>
        <authorList>
            <person name="Chang Y."/>
            <person name="Wang S."/>
            <person name="Sekimoto S."/>
            <person name="Aerts A.L."/>
            <person name="Choi C."/>
            <person name="Clum A."/>
            <person name="LaButti K.M."/>
            <person name="Lindquist E.A."/>
            <person name="Yee Ngan C."/>
            <person name="Ohm R.A."/>
            <person name="Salamov A.A."/>
            <person name="Grigoriev I.V."/>
            <person name="Spatafora J.W."/>
            <person name="Berbee M.L."/>
        </authorList>
    </citation>
    <scope>NUCLEOTIDE SEQUENCE [LARGE SCALE GENOMIC DNA]</scope>
    <source>
        <strain evidence="14 15">JEL478</strain>
    </source>
</reference>
<dbReference type="FunFam" id="3.40.50.300:FF:000205">
    <property type="entry name" value="ABC transporter B family member 4"/>
    <property type="match status" value="1"/>
</dbReference>
<dbReference type="Proteomes" id="UP000070544">
    <property type="component" value="Unassembled WGS sequence"/>
</dbReference>
<evidence type="ECO:0000256" key="6">
    <source>
        <dbReference type="ARBA" id="ARBA00022741"/>
    </source>
</evidence>
<dbReference type="SUPFAM" id="SSF52540">
    <property type="entry name" value="P-loop containing nucleoside triphosphate hydrolases"/>
    <property type="match status" value="2"/>
</dbReference>
<dbReference type="SUPFAM" id="SSF90123">
    <property type="entry name" value="ABC transporter transmembrane region"/>
    <property type="match status" value="2"/>
</dbReference>
<dbReference type="OrthoDB" id="6500128at2759"/>
<feature type="region of interest" description="Disordered" evidence="10">
    <location>
        <begin position="668"/>
        <end position="716"/>
    </location>
</feature>
<feature type="compositionally biased region" description="Acidic residues" evidence="10">
    <location>
        <begin position="668"/>
        <end position="682"/>
    </location>
</feature>
<feature type="transmembrane region" description="Helical" evidence="11">
    <location>
        <begin position="144"/>
        <end position="167"/>
    </location>
</feature>
<feature type="domain" description="ABC transporter" evidence="12">
    <location>
        <begin position="1099"/>
        <end position="1337"/>
    </location>
</feature>
<evidence type="ECO:0000256" key="2">
    <source>
        <dbReference type="ARBA" id="ARBA00007577"/>
    </source>
</evidence>
<dbReference type="CDD" id="cd03249">
    <property type="entry name" value="ABC_MTABC3_MDL1_MDL2"/>
    <property type="match status" value="1"/>
</dbReference>
<feature type="transmembrane region" description="Helical" evidence="11">
    <location>
        <begin position="358"/>
        <end position="376"/>
    </location>
</feature>
<feature type="domain" description="ABC transmembrane type-1" evidence="13">
    <location>
        <begin position="90"/>
        <end position="387"/>
    </location>
</feature>
<feature type="region of interest" description="Disordered" evidence="10">
    <location>
        <begin position="31"/>
        <end position="67"/>
    </location>
</feature>
<dbReference type="InterPro" id="IPR003593">
    <property type="entry name" value="AAA+_ATPase"/>
</dbReference>
<keyword evidence="4 11" id="KW-0812">Transmembrane</keyword>
<evidence type="ECO:0000256" key="7">
    <source>
        <dbReference type="ARBA" id="ARBA00022840"/>
    </source>
</evidence>
<feature type="transmembrane region" description="Helical" evidence="11">
    <location>
        <begin position="773"/>
        <end position="797"/>
    </location>
</feature>
<dbReference type="Pfam" id="PF00664">
    <property type="entry name" value="ABC_membrane"/>
    <property type="match status" value="2"/>
</dbReference>
<dbReference type="PANTHER" id="PTHR43394">
    <property type="entry name" value="ATP-DEPENDENT PERMEASE MDL1, MITOCHONDRIAL"/>
    <property type="match status" value="1"/>
</dbReference>
<keyword evidence="5" id="KW-0677">Repeat</keyword>
<feature type="transmembrane region" description="Helical" evidence="11">
    <location>
        <begin position="220"/>
        <end position="238"/>
    </location>
</feature>
<sequence>MPAETPAETPSEDTIKVPLVDSDIPLKAISGLDGEKEPLHAGPEADVKKPGFWDRFKPKPPQDEKPKEPTIKFQELFRFAKSADWALICIGLVSALVNGAMQPLMTIPMSDIVLALVTYSPNLDIPPGKIGSRQYFEDSVHRSLFLFVGIGVAAFVAGYLQYTCLLVSAERQLRAIRNAYFRAILRQDIGWFESGNLTGELTNRLQSDTGLVKDGMAEKLGVVAQCSAQFVSGFIIAYTKGWKMALVLTCVLPIVLVVGGIMGVNLSKRTKSQQDAYAAAGAVAEQSLSNIRTVAAFGGERRDAERYAEKVKVAYVWGVQIGVVAGIGLGTIFFVVFSLYGFAFWYGSTLIDSGEYNGGQVLNVFFSIMIGVMSVGQMAPEISALATATGAAYRIWTTIDRESPIDPSSDKGRSLESVPGRIEFKDVGFTYPSRQDVKVLAGFSMTVEPGKTVALVGASGSGKSTIVKLVERFYDPEEGNVLLDGVDLKDLNVRWLRRQIGIVSQEPILFDGSIRTNIILGIPNPTQYTDKELDDMVTKATKTANADFIWSLPHGIETNVGERGAMLSGGQKQRIAIARAIVSNPRILLLDEATSALDTASERQVQKALDQAAANRTTIIIAHRLSTVKNADQIIVLKHGKIVEAGSHNELLEKSGDYADLVKAQDLETGDSSEDDGGDSQEEMQTTEPVSITEKKPSSRPRRASRAEITRSRSRSLSQILSDEEIAKKKVDIGKSLTAQKAEDELLKKKEEEEYLARPTPWMRVIKLNKPEYGILLLASAGAAVMGVTFPLFSLIFSNMLTVFGKTGDELRSGARLYALLFLLLGFVQAIAFFFNVYFFTLSGERLTMRMRNMFFEAVVRQEVSFFDNPRRNTGVLTAKLADDATQVKGLFGQMLGVIVQLGATVIGGLIIAFVNDWRVTLVILSTLPLMVVGTYVQSKQFNKFHKTGQMEQLETNKIATETISNIRTVATLTKENFFADLYHADLEGPFLKEVKGAVVSGVGAGLAAGVQFLVLALGWWYSTKLVLNNEASAAGVQQALFAVFFMGASVGRVSSMMPSISKCQVAALSIFDVVDRTPELDAQGDKGNKPDPTGEGSFKKVEFKYPFRNNAMVLSGLNARADSGQSIAFVGPSGCGKSTAMALIERFYDVSEGALAIDNEDVRKWNLKALRQRMAMVGQEPVLFEGTIWENIAYGKPDGSPPATQEEVEAAARKANAYNYIKDLPEGFETRVGERGGLMSGGQKQRIAIARAIIRNPTILLLDEATSALDSESEHIVQAALDEAAAGRTTITIAHRLSTVQNCHRIYVFQAGKIVEEGTHTQLLGKRGLYWELCQQQGLGVNKPNETAPATISA</sequence>
<evidence type="ECO:0000256" key="11">
    <source>
        <dbReference type="SAM" id="Phobius"/>
    </source>
</evidence>
<evidence type="ECO:0000256" key="3">
    <source>
        <dbReference type="ARBA" id="ARBA00022448"/>
    </source>
</evidence>
<evidence type="ECO:0000256" key="4">
    <source>
        <dbReference type="ARBA" id="ARBA00022692"/>
    </source>
</evidence>
<comment type="subcellular location">
    <subcellularLocation>
        <location evidence="1">Membrane</location>
        <topology evidence="1">Multi-pass membrane protein</topology>
    </subcellularLocation>
</comment>
<name>A0A138ZZK9_GONPJ</name>
<dbReference type="GO" id="GO:0005524">
    <property type="term" value="F:ATP binding"/>
    <property type="evidence" value="ECO:0007669"/>
    <property type="project" value="UniProtKB-KW"/>
</dbReference>
<keyword evidence="15" id="KW-1185">Reference proteome</keyword>
<proteinExistence type="inferred from homology"/>
<gene>
    <name evidence="14" type="ORF">M427DRAFT_63184</name>
</gene>
<keyword evidence="8 11" id="KW-1133">Transmembrane helix</keyword>
<dbReference type="PROSITE" id="PS50929">
    <property type="entry name" value="ABC_TM1F"/>
    <property type="match status" value="2"/>
</dbReference>
<organism evidence="14 15">
    <name type="scientific">Gonapodya prolifera (strain JEL478)</name>
    <name type="common">Monoblepharis prolifera</name>
    <dbReference type="NCBI Taxonomy" id="1344416"/>
    <lineage>
        <taxon>Eukaryota</taxon>
        <taxon>Fungi</taxon>
        <taxon>Fungi incertae sedis</taxon>
        <taxon>Chytridiomycota</taxon>
        <taxon>Chytridiomycota incertae sedis</taxon>
        <taxon>Monoblepharidomycetes</taxon>
        <taxon>Monoblepharidales</taxon>
        <taxon>Gonapodyaceae</taxon>
        <taxon>Gonapodya</taxon>
    </lineage>
</organism>
<keyword evidence="6" id="KW-0547">Nucleotide-binding</keyword>
<feature type="transmembrane region" description="Helical" evidence="11">
    <location>
        <begin position="817"/>
        <end position="842"/>
    </location>
</feature>
<dbReference type="InterPro" id="IPR017871">
    <property type="entry name" value="ABC_transporter-like_CS"/>
</dbReference>
<dbReference type="InterPro" id="IPR027417">
    <property type="entry name" value="P-loop_NTPase"/>
</dbReference>
<keyword evidence="3" id="KW-0813">Transport</keyword>
<evidence type="ECO:0000313" key="15">
    <source>
        <dbReference type="Proteomes" id="UP000070544"/>
    </source>
</evidence>
<protein>
    <submittedName>
        <fullName evidence="14">Multidrug resistance protein 3</fullName>
    </submittedName>
</protein>
<dbReference type="CDD" id="cd18577">
    <property type="entry name" value="ABC_6TM_Pgp_ABCB1_D1_like"/>
    <property type="match status" value="1"/>
</dbReference>
<dbReference type="PROSITE" id="PS50893">
    <property type="entry name" value="ABC_TRANSPORTER_2"/>
    <property type="match status" value="2"/>
</dbReference>
<keyword evidence="7" id="KW-0067">ATP-binding</keyword>
<dbReference type="InterPro" id="IPR003439">
    <property type="entry name" value="ABC_transporter-like_ATP-bd"/>
</dbReference>
<evidence type="ECO:0000256" key="1">
    <source>
        <dbReference type="ARBA" id="ARBA00004141"/>
    </source>
</evidence>
<dbReference type="Gene3D" id="1.20.1560.10">
    <property type="entry name" value="ABC transporter type 1, transmembrane domain"/>
    <property type="match status" value="1"/>
</dbReference>
<dbReference type="OMA" id="PGSIYKQ"/>
<feature type="transmembrane region" description="Helical" evidence="11">
    <location>
        <begin position="895"/>
        <end position="914"/>
    </location>
</feature>
<dbReference type="Pfam" id="PF00005">
    <property type="entry name" value="ABC_tran"/>
    <property type="match status" value="2"/>
</dbReference>
<dbReference type="GO" id="GO:0016887">
    <property type="term" value="F:ATP hydrolysis activity"/>
    <property type="evidence" value="ECO:0007669"/>
    <property type="project" value="InterPro"/>
</dbReference>
<dbReference type="FunFam" id="3.40.50.300:FF:000916">
    <property type="entry name" value="ABC transporter B family member 9"/>
    <property type="match status" value="1"/>
</dbReference>
<evidence type="ECO:0000259" key="12">
    <source>
        <dbReference type="PROSITE" id="PS50893"/>
    </source>
</evidence>
<dbReference type="Gene3D" id="3.40.50.300">
    <property type="entry name" value="P-loop containing nucleotide triphosphate hydrolases"/>
    <property type="match status" value="2"/>
</dbReference>
<dbReference type="InterPro" id="IPR039421">
    <property type="entry name" value="Type_1_exporter"/>
</dbReference>
<feature type="transmembrane region" description="Helical" evidence="11">
    <location>
        <begin position="920"/>
        <end position="937"/>
    </location>
</feature>
<dbReference type="GO" id="GO:0015421">
    <property type="term" value="F:ABC-type oligopeptide transporter activity"/>
    <property type="evidence" value="ECO:0007669"/>
    <property type="project" value="TreeGrafter"/>
</dbReference>
<dbReference type="SMART" id="SM00382">
    <property type="entry name" value="AAA"/>
    <property type="match status" value="2"/>
</dbReference>
<evidence type="ECO:0000256" key="10">
    <source>
        <dbReference type="SAM" id="MobiDB-lite"/>
    </source>
</evidence>
<dbReference type="InterPro" id="IPR011527">
    <property type="entry name" value="ABC1_TM_dom"/>
</dbReference>
<dbReference type="PROSITE" id="PS00211">
    <property type="entry name" value="ABC_TRANSPORTER_1"/>
    <property type="match status" value="2"/>
</dbReference>
<feature type="domain" description="ABC transmembrane type-1" evidence="13">
    <location>
        <begin position="777"/>
        <end position="1063"/>
    </location>
</feature>
<dbReference type="GO" id="GO:0005743">
    <property type="term" value="C:mitochondrial inner membrane"/>
    <property type="evidence" value="ECO:0007669"/>
    <property type="project" value="TreeGrafter"/>
</dbReference>
<comment type="similarity">
    <text evidence="2">Belongs to the ABC transporter superfamily. ABCB family. Multidrug resistance exporter (TC 3.A.1.201) subfamily.</text>
</comment>
<evidence type="ECO:0000256" key="8">
    <source>
        <dbReference type="ARBA" id="ARBA00022989"/>
    </source>
</evidence>
<dbReference type="FunFam" id="1.20.1560.10:FF:000009">
    <property type="entry name" value="ABC transporter B family member 1"/>
    <property type="match status" value="1"/>
</dbReference>
<feature type="domain" description="ABC transporter" evidence="12">
    <location>
        <begin position="422"/>
        <end position="664"/>
    </location>
</feature>
<dbReference type="STRING" id="1344416.A0A138ZZK9"/>
<accession>A0A138ZZK9</accession>
<dbReference type="FunFam" id="1.20.1560.10:FF:000018">
    <property type="entry name" value="ATP-binding cassette subfamily B member 11"/>
    <property type="match status" value="1"/>
</dbReference>
<evidence type="ECO:0000259" key="13">
    <source>
        <dbReference type="PROSITE" id="PS50929"/>
    </source>
</evidence>
<feature type="compositionally biased region" description="Basic and acidic residues" evidence="10">
    <location>
        <begin position="33"/>
        <end position="67"/>
    </location>
</feature>
<feature type="transmembrane region" description="Helical" evidence="11">
    <location>
        <begin position="82"/>
        <end position="101"/>
    </location>
</feature>
<feature type="transmembrane region" description="Helical" evidence="11">
    <location>
        <begin position="244"/>
        <end position="264"/>
    </location>
</feature>
<evidence type="ECO:0000313" key="14">
    <source>
        <dbReference type="EMBL" id="KXS09939.1"/>
    </source>
</evidence>
<evidence type="ECO:0000256" key="5">
    <source>
        <dbReference type="ARBA" id="ARBA00022737"/>
    </source>
</evidence>
<evidence type="ECO:0000256" key="9">
    <source>
        <dbReference type="ARBA" id="ARBA00023136"/>
    </source>
</evidence>
<dbReference type="CDD" id="cd18578">
    <property type="entry name" value="ABC_6TM_Pgp_ABCB1_D2_like"/>
    <property type="match status" value="1"/>
</dbReference>